<accession>A0A1Y1WP73</accession>
<evidence type="ECO:0000256" key="1">
    <source>
        <dbReference type="SAM" id="MobiDB-lite"/>
    </source>
</evidence>
<name>A0A1Y1WP73_9FUNG</name>
<feature type="region of interest" description="Disordered" evidence="1">
    <location>
        <begin position="20"/>
        <end position="44"/>
    </location>
</feature>
<dbReference type="Proteomes" id="UP000193944">
    <property type="component" value="Unassembled WGS sequence"/>
</dbReference>
<keyword evidence="3" id="KW-1185">Reference proteome</keyword>
<proteinExistence type="predicted"/>
<reference evidence="2 3" key="2">
    <citation type="submission" date="2016-08" db="EMBL/GenBank/DDBJ databases">
        <title>Pervasive Adenine N6-methylation of Active Genes in Fungi.</title>
        <authorList>
            <consortium name="DOE Joint Genome Institute"/>
            <person name="Mondo S.J."/>
            <person name="Dannebaum R.O."/>
            <person name="Kuo R.C."/>
            <person name="Labutti K."/>
            <person name="Haridas S."/>
            <person name="Kuo A."/>
            <person name="Salamov A."/>
            <person name="Ahrendt S.R."/>
            <person name="Lipzen A."/>
            <person name="Sullivan W."/>
            <person name="Andreopoulos W.B."/>
            <person name="Clum A."/>
            <person name="Lindquist E."/>
            <person name="Daum C."/>
            <person name="Ramamoorthy G.K."/>
            <person name="Gryganskyi A."/>
            <person name="Culley D."/>
            <person name="Magnuson J.K."/>
            <person name="James T.Y."/>
            <person name="O'Malley M.A."/>
            <person name="Stajich J.E."/>
            <person name="Spatafora J.W."/>
            <person name="Visel A."/>
            <person name="Grigoriev I.V."/>
        </authorList>
    </citation>
    <scope>NUCLEOTIDE SEQUENCE [LARGE SCALE GENOMIC DNA]</scope>
    <source>
        <strain evidence="2 3">S4</strain>
    </source>
</reference>
<reference evidence="2 3" key="1">
    <citation type="submission" date="2016-08" db="EMBL/GenBank/DDBJ databases">
        <title>A Parts List for Fungal Cellulosomes Revealed by Comparative Genomics.</title>
        <authorList>
            <consortium name="DOE Joint Genome Institute"/>
            <person name="Haitjema C.H."/>
            <person name="Gilmore S.P."/>
            <person name="Henske J.K."/>
            <person name="Solomon K.V."/>
            <person name="De Groot R."/>
            <person name="Kuo A."/>
            <person name="Mondo S.J."/>
            <person name="Salamov A.A."/>
            <person name="Labutti K."/>
            <person name="Zhao Z."/>
            <person name="Chiniquy J."/>
            <person name="Barry K."/>
            <person name="Brewer H.M."/>
            <person name="Purvine S.O."/>
            <person name="Wright A.T."/>
            <person name="Boxma B."/>
            <person name="Van Alen T."/>
            <person name="Hackstein J.H."/>
            <person name="Baker S.E."/>
            <person name="Grigoriev I.V."/>
            <person name="O'Malley M.A."/>
        </authorList>
    </citation>
    <scope>NUCLEOTIDE SEQUENCE [LARGE SCALE GENOMIC DNA]</scope>
    <source>
        <strain evidence="2 3">S4</strain>
    </source>
</reference>
<protein>
    <submittedName>
        <fullName evidence="2">Uncharacterized protein</fullName>
    </submittedName>
</protein>
<dbReference type="EMBL" id="MCFG01000364">
    <property type="protein sequence ID" value="ORX75323.1"/>
    <property type="molecule type" value="Genomic_DNA"/>
</dbReference>
<comment type="caution">
    <text evidence="2">The sequence shown here is derived from an EMBL/GenBank/DDBJ whole genome shotgun (WGS) entry which is preliminary data.</text>
</comment>
<evidence type="ECO:0000313" key="3">
    <source>
        <dbReference type="Proteomes" id="UP000193944"/>
    </source>
</evidence>
<organism evidence="2 3">
    <name type="scientific">Anaeromyces robustus</name>
    <dbReference type="NCBI Taxonomy" id="1754192"/>
    <lineage>
        <taxon>Eukaryota</taxon>
        <taxon>Fungi</taxon>
        <taxon>Fungi incertae sedis</taxon>
        <taxon>Chytridiomycota</taxon>
        <taxon>Chytridiomycota incertae sedis</taxon>
        <taxon>Neocallimastigomycetes</taxon>
        <taxon>Neocallimastigales</taxon>
        <taxon>Neocallimastigaceae</taxon>
        <taxon>Anaeromyces</taxon>
    </lineage>
</organism>
<dbReference type="OrthoDB" id="10376950at2759"/>
<evidence type="ECO:0000313" key="2">
    <source>
        <dbReference type="EMBL" id="ORX75323.1"/>
    </source>
</evidence>
<dbReference type="AlphaFoldDB" id="A0A1Y1WP73"/>
<gene>
    <name evidence="2" type="ORF">BCR32DRAFT_285289</name>
</gene>
<dbReference type="Gene3D" id="3.40.1310.20">
    <property type="match status" value="1"/>
</dbReference>
<sequence length="185" mass="21447">MTFDNALKVAAAVHSAQMASGSKRKRVSKGKESATANKKVKKNSEEGFRINKKKEFLLTYANTRGETTKSDVSLMIEEKQLNIEFIVSKEKNHNGEIAEFHIHSYLHYIDNPLNTRDVRYFNVPYPPSNQAFTTNHPNIRYKSEFSKNPIQATIDMIEYVTKEDQDPVCNFDWKKKVRRIEKPTF</sequence>